<organism evidence="10 11">
    <name type="scientific">Paenibacillus uliginis N3/975</name>
    <dbReference type="NCBI Taxonomy" id="1313296"/>
    <lineage>
        <taxon>Bacteria</taxon>
        <taxon>Bacillati</taxon>
        <taxon>Bacillota</taxon>
        <taxon>Bacilli</taxon>
        <taxon>Bacillales</taxon>
        <taxon>Paenibacillaceae</taxon>
        <taxon>Paenibacillus</taxon>
    </lineage>
</organism>
<comment type="similarity">
    <text evidence="2">Belongs to the ABC-2 integral membrane protein family.</text>
</comment>
<evidence type="ECO:0000256" key="4">
    <source>
        <dbReference type="ARBA" id="ARBA00022475"/>
    </source>
</evidence>
<dbReference type="PROSITE" id="PS51012">
    <property type="entry name" value="ABC_TM2"/>
    <property type="match status" value="1"/>
</dbReference>
<evidence type="ECO:0000256" key="5">
    <source>
        <dbReference type="ARBA" id="ARBA00022692"/>
    </source>
</evidence>
<keyword evidence="5 8" id="KW-0812">Transmembrane</keyword>
<evidence type="ECO:0000256" key="2">
    <source>
        <dbReference type="ARBA" id="ARBA00007783"/>
    </source>
</evidence>
<proteinExistence type="inferred from homology"/>
<dbReference type="Pfam" id="PF12698">
    <property type="entry name" value="ABC2_membrane_3"/>
    <property type="match status" value="1"/>
</dbReference>
<keyword evidence="4" id="KW-1003">Cell membrane</keyword>
<feature type="transmembrane region" description="Helical" evidence="8">
    <location>
        <begin position="262"/>
        <end position="284"/>
    </location>
</feature>
<dbReference type="InterPro" id="IPR013525">
    <property type="entry name" value="ABC2_TM"/>
</dbReference>
<keyword evidence="7 8" id="KW-0472">Membrane</keyword>
<evidence type="ECO:0000256" key="3">
    <source>
        <dbReference type="ARBA" id="ARBA00022448"/>
    </source>
</evidence>
<dbReference type="Proteomes" id="UP000192940">
    <property type="component" value="Chromosome I"/>
</dbReference>
<evidence type="ECO:0000256" key="7">
    <source>
        <dbReference type="ARBA" id="ARBA00023136"/>
    </source>
</evidence>
<dbReference type="PANTHER" id="PTHR30294:SF45">
    <property type="entry name" value="LINEARMYCIN RESISTANCE PERMEASE PROTEIN LNRN"/>
    <property type="match status" value="1"/>
</dbReference>
<feature type="transmembrane region" description="Helical" evidence="8">
    <location>
        <begin position="227"/>
        <end position="250"/>
    </location>
</feature>
<evidence type="ECO:0000313" key="10">
    <source>
        <dbReference type="EMBL" id="SMF74586.1"/>
    </source>
</evidence>
<gene>
    <name evidence="10" type="ORF">SAMN05661091_1095</name>
</gene>
<reference evidence="10 11" key="1">
    <citation type="submission" date="2017-04" db="EMBL/GenBank/DDBJ databases">
        <authorList>
            <person name="Afonso C.L."/>
            <person name="Miller P.J."/>
            <person name="Scott M.A."/>
            <person name="Spackman E."/>
            <person name="Goraichik I."/>
            <person name="Dimitrov K.M."/>
            <person name="Suarez D.L."/>
            <person name="Swayne D.E."/>
        </authorList>
    </citation>
    <scope>NUCLEOTIDE SEQUENCE [LARGE SCALE GENOMIC DNA]</scope>
    <source>
        <strain evidence="10 11">N3/975</strain>
    </source>
</reference>
<dbReference type="PANTHER" id="PTHR30294">
    <property type="entry name" value="MEMBRANE COMPONENT OF ABC TRANSPORTER YHHJ-RELATED"/>
    <property type="match status" value="1"/>
</dbReference>
<accession>A0A1X7GTM7</accession>
<keyword evidence="3" id="KW-0813">Transport</keyword>
<feature type="transmembrane region" description="Helical" evidence="8">
    <location>
        <begin position="349"/>
        <end position="371"/>
    </location>
</feature>
<keyword evidence="11" id="KW-1185">Reference proteome</keyword>
<dbReference type="GO" id="GO:0005886">
    <property type="term" value="C:plasma membrane"/>
    <property type="evidence" value="ECO:0007669"/>
    <property type="project" value="UniProtKB-SubCell"/>
</dbReference>
<evidence type="ECO:0000256" key="1">
    <source>
        <dbReference type="ARBA" id="ARBA00004651"/>
    </source>
</evidence>
<dbReference type="GO" id="GO:0140359">
    <property type="term" value="F:ABC-type transporter activity"/>
    <property type="evidence" value="ECO:0007669"/>
    <property type="project" value="InterPro"/>
</dbReference>
<feature type="domain" description="ABC transmembrane type-2" evidence="9">
    <location>
        <begin position="130"/>
        <end position="374"/>
    </location>
</feature>
<dbReference type="AlphaFoldDB" id="A0A1X7GTM7"/>
<name>A0A1X7GTM7_9BACL</name>
<evidence type="ECO:0000256" key="8">
    <source>
        <dbReference type="SAM" id="Phobius"/>
    </source>
</evidence>
<evidence type="ECO:0000313" key="11">
    <source>
        <dbReference type="Proteomes" id="UP000192940"/>
    </source>
</evidence>
<dbReference type="STRING" id="1313296.SAMN05661091_1095"/>
<dbReference type="Gene3D" id="3.40.1710.10">
    <property type="entry name" value="abc type-2 transporter like domain"/>
    <property type="match status" value="1"/>
</dbReference>
<feature type="transmembrane region" description="Helical" evidence="8">
    <location>
        <begin position="291"/>
        <end position="314"/>
    </location>
</feature>
<protein>
    <submittedName>
        <fullName evidence="10">ABC-2 type transport system permease protein</fullName>
    </submittedName>
</protein>
<feature type="transmembrane region" description="Helical" evidence="8">
    <location>
        <begin position="187"/>
        <end position="206"/>
    </location>
</feature>
<keyword evidence="6 8" id="KW-1133">Transmembrane helix</keyword>
<evidence type="ECO:0000256" key="6">
    <source>
        <dbReference type="ARBA" id="ARBA00022989"/>
    </source>
</evidence>
<dbReference type="InterPro" id="IPR047817">
    <property type="entry name" value="ABC2_TM_bact-type"/>
</dbReference>
<dbReference type="EMBL" id="LT840184">
    <property type="protein sequence ID" value="SMF74586.1"/>
    <property type="molecule type" value="Genomic_DNA"/>
</dbReference>
<evidence type="ECO:0000259" key="9">
    <source>
        <dbReference type="PROSITE" id="PS51012"/>
    </source>
</evidence>
<dbReference type="InterPro" id="IPR051449">
    <property type="entry name" value="ABC-2_transporter_component"/>
</dbReference>
<sequence length="381" mass="42191">MKDMLWLMRNIWRSTIRSKILPVYLMLPLLGVFLSALTYSSAEDETVLRIGVANLDKTQLAEDAVQYLDGLSHIQVQMVDLSALDGEVASGRLEGGVIFEQGFSEGVHSGKPGGLQMVSVDGEQATRHIKGLLAGYVNDLDAIARIAKGDETVFAELYNQARSKSVSLSGEMVDDISADQQKSRQSIGYLITLMLFFAMSLAGNILREKENRTYFRVLTAPITSRSYYVSNMVVHLFVMAVQVIVTLLVMRFAFRIDGGLPLWQMFVLLVIFALVAISISMVIVASARSTALATAVQSLLIVPTSLMAGCLLPIETMPAWIQKTASFLPQRWLLDTLHSLQQNGISKDVYLNISILLAFTVTFSLLAVYMFERNEDTRVFV</sequence>
<comment type="subcellular location">
    <subcellularLocation>
        <location evidence="1">Cell membrane</location>
        <topology evidence="1">Multi-pass membrane protein</topology>
    </subcellularLocation>
</comment>